<keyword evidence="6 7" id="KW-0472">Membrane</keyword>
<dbReference type="Proteomes" id="UP000192042">
    <property type="component" value="Chromosome I"/>
</dbReference>
<feature type="transmembrane region" description="Helical" evidence="7">
    <location>
        <begin position="6"/>
        <end position="30"/>
    </location>
</feature>
<dbReference type="NCBIfam" id="TIGR00427">
    <property type="entry name" value="NAAT family transporter"/>
    <property type="match status" value="1"/>
</dbReference>
<gene>
    <name evidence="8" type="ORF">NSJP_0224</name>
</gene>
<evidence type="ECO:0000313" key="8">
    <source>
        <dbReference type="EMBL" id="SLM46396.1"/>
    </source>
</evidence>
<dbReference type="OrthoDB" id="21094at2"/>
<sequence>MTLTEYGVLAFSSLFVIVDPIATVPAFLAMTARDTIPQRLRMARVACLVAVGILAAFGLIGQWLFALLGITLPALQIAGALVLLLVALDMLRAQRSPVQGTEAETAEGATKDDIAVTPLAVPMLAGPAAISTVILLDAQAVDWTYRALLLTCVALVGLASYLILAISASGARWISPLAEKIITRLMGLLLAALAVQFLFNGLKGEGGLFVR</sequence>
<evidence type="ECO:0000256" key="4">
    <source>
        <dbReference type="ARBA" id="ARBA00022692"/>
    </source>
</evidence>
<feature type="transmembrane region" description="Helical" evidence="7">
    <location>
        <begin position="66"/>
        <end position="88"/>
    </location>
</feature>
<dbReference type="PANTHER" id="PTHR33508">
    <property type="entry name" value="UPF0056 MEMBRANE PROTEIN YHCE"/>
    <property type="match status" value="1"/>
</dbReference>
<keyword evidence="9" id="KW-1185">Reference proteome</keyword>
<accession>A0A1W1I073</accession>
<protein>
    <recommendedName>
        <fullName evidence="7">UPF0056 membrane protein</fullName>
    </recommendedName>
</protein>
<dbReference type="KEGG" id="nja:NSJP_0224"/>
<dbReference type="STRING" id="1325564.NSJP_0224"/>
<evidence type="ECO:0000313" key="9">
    <source>
        <dbReference type="Proteomes" id="UP000192042"/>
    </source>
</evidence>
<keyword evidence="4 7" id="KW-0812">Transmembrane</keyword>
<dbReference type="RefSeq" id="WP_080885089.1">
    <property type="nucleotide sequence ID" value="NZ_LT828648.1"/>
</dbReference>
<evidence type="ECO:0000256" key="5">
    <source>
        <dbReference type="ARBA" id="ARBA00022989"/>
    </source>
</evidence>
<evidence type="ECO:0000256" key="3">
    <source>
        <dbReference type="ARBA" id="ARBA00022475"/>
    </source>
</evidence>
<evidence type="ECO:0000256" key="1">
    <source>
        <dbReference type="ARBA" id="ARBA00004651"/>
    </source>
</evidence>
<organism evidence="8 9">
    <name type="scientific">Nitrospira japonica</name>
    <dbReference type="NCBI Taxonomy" id="1325564"/>
    <lineage>
        <taxon>Bacteria</taxon>
        <taxon>Pseudomonadati</taxon>
        <taxon>Nitrospirota</taxon>
        <taxon>Nitrospiria</taxon>
        <taxon>Nitrospirales</taxon>
        <taxon>Nitrospiraceae</taxon>
        <taxon>Nitrospira</taxon>
    </lineage>
</organism>
<feature type="transmembrane region" description="Helical" evidence="7">
    <location>
        <begin position="148"/>
        <end position="169"/>
    </location>
</feature>
<keyword evidence="3" id="KW-1003">Cell membrane</keyword>
<comment type="similarity">
    <text evidence="2 7">Belongs to the UPF0056 (MarC) family.</text>
</comment>
<dbReference type="AlphaFoldDB" id="A0A1W1I073"/>
<feature type="transmembrane region" description="Helical" evidence="7">
    <location>
        <begin position="42"/>
        <end position="60"/>
    </location>
</feature>
<proteinExistence type="inferred from homology"/>
<feature type="transmembrane region" description="Helical" evidence="7">
    <location>
        <begin position="114"/>
        <end position="136"/>
    </location>
</feature>
<evidence type="ECO:0000256" key="7">
    <source>
        <dbReference type="RuleBase" id="RU362048"/>
    </source>
</evidence>
<dbReference type="PANTHER" id="PTHR33508:SF1">
    <property type="entry name" value="UPF0056 MEMBRANE PROTEIN YHCE"/>
    <property type="match status" value="1"/>
</dbReference>
<name>A0A1W1I073_9BACT</name>
<dbReference type="EMBL" id="LT828648">
    <property type="protein sequence ID" value="SLM46396.1"/>
    <property type="molecule type" value="Genomic_DNA"/>
</dbReference>
<evidence type="ECO:0000256" key="6">
    <source>
        <dbReference type="ARBA" id="ARBA00023136"/>
    </source>
</evidence>
<dbReference type="InterPro" id="IPR002771">
    <property type="entry name" value="Multi_antbiot-R_MarC"/>
</dbReference>
<feature type="transmembrane region" description="Helical" evidence="7">
    <location>
        <begin position="181"/>
        <end position="199"/>
    </location>
</feature>
<comment type="subcellular location">
    <subcellularLocation>
        <location evidence="1 7">Cell membrane</location>
        <topology evidence="1 7">Multi-pass membrane protein</topology>
    </subcellularLocation>
</comment>
<evidence type="ECO:0000256" key="2">
    <source>
        <dbReference type="ARBA" id="ARBA00009784"/>
    </source>
</evidence>
<dbReference type="Pfam" id="PF01914">
    <property type="entry name" value="MarC"/>
    <property type="match status" value="1"/>
</dbReference>
<reference evidence="8 9" key="1">
    <citation type="submission" date="2017-03" db="EMBL/GenBank/DDBJ databases">
        <authorList>
            <person name="Afonso C.L."/>
            <person name="Miller P.J."/>
            <person name="Scott M.A."/>
            <person name="Spackman E."/>
            <person name="Goraichik I."/>
            <person name="Dimitrov K.M."/>
            <person name="Suarez D.L."/>
            <person name="Swayne D.E."/>
        </authorList>
    </citation>
    <scope>NUCLEOTIDE SEQUENCE [LARGE SCALE GENOMIC DNA]</scope>
    <source>
        <strain evidence="8">Genome sequencing of Nitrospira japonica strain NJ11</strain>
    </source>
</reference>
<dbReference type="GO" id="GO:0005886">
    <property type="term" value="C:plasma membrane"/>
    <property type="evidence" value="ECO:0007669"/>
    <property type="project" value="UniProtKB-SubCell"/>
</dbReference>
<keyword evidence="5 7" id="KW-1133">Transmembrane helix</keyword>